<name>A0ABW1R455_9LACO</name>
<gene>
    <name evidence="1" type="ORF">ACFP3T_03150</name>
</gene>
<evidence type="ECO:0000313" key="2">
    <source>
        <dbReference type="Proteomes" id="UP001596253"/>
    </source>
</evidence>
<proteinExistence type="predicted"/>
<evidence type="ECO:0000313" key="1">
    <source>
        <dbReference type="EMBL" id="MFC6163667.1"/>
    </source>
</evidence>
<protein>
    <submittedName>
        <fullName evidence="1">Uncharacterized protein</fullName>
    </submittedName>
</protein>
<accession>A0ABW1R455</accession>
<dbReference type="RefSeq" id="WP_137640674.1">
    <property type="nucleotide sequence ID" value="NZ_BJDK01000025.1"/>
</dbReference>
<comment type="caution">
    <text evidence="1">The sequence shown here is derived from an EMBL/GenBank/DDBJ whole genome shotgun (WGS) entry which is preliminary data.</text>
</comment>
<dbReference type="Proteomes" id="UP001596253">
    <property type="component" value="Unassembled WGS sequence"/>
</dbReference>
<sequence length="180" mass="20960">MMPYSAIIVEGTAERIIMQRLLQANYLIISNTELLGRKILHTRNAKLFAKQYLSHSFEEKVQLYRILDSKKEVFKLPKAYEQKVQVINVLTTPEIEMLLICSEGLLSTFKQINGKKPSNFMKDKLHLNVKTTTFNEHYWSADKIVKAVIDYHRTSATKNEFGIYNLLRPDVIKLVQRSIK</sequence>
<dbReference type="EMBL" id="JBHSSD010000010">
    <property type="protein sequence ID" value="MFC6163667.1"/>
    <property type="molecule type" value="Genomic_DNA"/>
</dbReference>
<keyword evidence="2" id="KW-1185">Reference proteome</keyword>
<reference evidence="2" key="1">
    <citation type="journal article" date="2019" name="Int. J. Syst. Evol. Microbiol.">
        <title>The Global Catalogue of Microorganisms (GCM) 10K type strain sequencing project: providing services to taxonomists for standard genome sequencing and annotation.</title>
        <authorList>
            <consortium name="The Broad Institute Genomics Platform"/>
            <consortium name="The Broad Institute Genome Sequencing Center for Infectious Disease"/>
            <person name="Wu L."/>
            <person name="Ma J."/>
        </authorList>
    </citation>
    <scope>NUCLEOTIDE SEQUENCE [LARGE SCALE GENOMIC DNA]</scope>
    <source>
        <strain evidence="2">CCM 8932</strain>
    </source>
</reference>
<organism evidence="1 2">
    <name type="scientific">Lactiplantibacillus dongliensis</name>
    <dbReference type="NCBI Taxonomy" id="2559919"/>
    <lineage>
        <taxon>Bacteria</taxon>
        <taxon>Bacillati</taxon>
        <taxon>Bacillota</taxon>
        <taxon>Bacilli</taxon>
        <taxon>Lactobacillales</taxon>
        <taxon>Lactobacillaceae</taxon>
        <taxon>Lactiplantibacillus</taxon>
    </lineage>
</organism>